<dbReference type="PANTHER" id="PTHR43133:SF25">
    <property type="entry name" value="RNA POLYMERASE SIGMA FACTOR RFAY-RELATED"/>
    <property type="match status" value="1"/>
</dbReference>
<name>A0AAQ1KEI3_9PSED</name>
<dbReference type="Gene3D" id="1.10.10.10">
    <property type="entry name" value="Winged helix-like DNA-binding domain superfamily/Winged helix DNA-binding domain"/>
    <property type="match status" value="1"/>
</dbReference>
<evidence type="ECO:0000256" key="5">
    <source>
        <dbReference type="SAM" id="MobiDB-lite"/>
    </source>
</evidence>
<dbReference type="SUPFAM" id="SSF88659">
    <property type="entry name" value="Sigma3 and sigma4 domains of RNA polymerase sigma factors"/>
    <property type="match status" value="1"/>
</dbReference>
<dbReference type="GO" id="GO:0016987">
    <property type="term" value="F:sigma factor activity"/>
    <property type="evidence" value="ECO:0007669"/>
    <property type="project" value="UniProtKB-KW"/>
</dbReference>
<dbReference type="GO" id="GO:0006352">
    <property type="term" value="P:DNA-templated transcription initiation"/>
    <property type="evidence" value="ECO:0007669"/>
    <property type="project" value="InterPro"/>
</dbReference>
<dbReference type="InterPro" id="IPR039425">
    <property type="entry name" value="RNA_pol_sigma-70-like"/>
</dbReference>
<feature type="domain" description="RNA polymerase sigma factor 70 region 4 type 2" evidence="7">
    <location>
        <begin position="148"/>
        <end position="199"/>
    </location>
</feature>
<dbReference type="CDD" id="cd06171">
    <property type="entry name" value="Sigma70_r4"/>
    <property type="match status" value="1"/>
</dbReference>
<dbReference type="InterPro" id="IPR013325">
    <property type="entry name" value="RNA_pol_sigma_r2"/>
</dbReference>
<keyword evidence="4" id="KW-0804">Transcription</keyword>
<evidence type="ECO:0000256" key="1">
    <source>
        <dbReference type="ARBA" id="ARBA00010641"/>
    </source>
</evidence>
<evidence type="ECO:0000313" key="9">
    <source>
        <dbReference type="Proteomes" id="UP000183385"/>
    </source>
</evidence>
<dbReference type="SUPFAM" id="SSF88946">
    <property type="entry name" value="Sigma2 domain of RNA polymerase sigma factors"/>
    <property type="match status" value="1"/>
</dbReference>
<protein>
    <submittedName>
        <fullName evidence="8">RNA polymerase sigma-70 factor, ECF subfamily</fullName>
    </submittedName>
</protein>
<dbReference type="Pfam" id="PF08281">
    <property type="entry name" value="Sigma70_r4_2"/>
    <property type="match status" value="1"/>
</dbReference>
<dbReference type="Pfam" id="PF04542">
    <property type="entry name" value="Sigma70_r2"/>
    <property type="match status" value="1"/>
</dbReference>
<keyword evidence="2" id="KW-0805">Transcription regulation</keyword>
<dbReference type="InterPro" id="IPR013324">
    <property type="entry name" value="RNA_pol_sigma_r3/r4-like"/>
</dbReference>
<keyword evidence="3" id="KW-0731">Sigma factor</keyword>
<sequence>MNERSQTLCPPAWEHPRTPAVVPERHPPGPPSRRPRSPAEAAIAQPADIRAEIGQYLARLWRYAMVLAHQPHVADDLVQATCVRALERAAQFSAGSRLDRWLFSILRSIWLNEVRARRVRSGHGVVDAESELVFDGERQAQAEVLASQVLRRVAALPEAQRETLFLAYVEGLSYREVADILGVPVGTVMSRLAAARLKLAEAAAPDDAEAARGGRR</sequence>
<dbReference type="InterPro" id="IPR036388">
    <property type="entry name" value="WH-like_DNA-bd_sf"/>
</dbReference>
<dbReference type="AlphaFoldDB" id="A0AAQ1KEI3"/>
<feature type="region of interest" description="Disordered" evidence="5">
    <location>
        <begin position="1"/>
        <end position="42"/>
    </location>
</feature>
<keyword evidence="9" id="KW-1185">Reference proteome</keyword>
<dbReference type="NCBIfam" id="TIGR02937">
    <property type="entry name" value="sigma70-ECF"/>
    <property type="match status" value="1"/>
</dbReference>
<evidence type="ECO:0000256" key="4">
    <source>
        <dbReference type="ARBA" id="ARBA00023163"/>
    </source>
</evidence>
<reference evidence="8 9" key="1">
    <citation type="submission" date="2016-10" db="EMBL/GenBank/DDBJ databases">
        <authorList>
            <person name="Varghese N."/>
            <person name="Submissions S."/>
        </authorList>
    </citation>
    <scope>NUCLEOTIDE SEQUENCE [LARGE SCALE GENOMIC DNA]</scope>
    <source>
        <strain evidence="8 9">LMG 18378</strain>
    </source>
</reference>
<evidence type="ECO:0000259" key="7">
    <source>
        <dbReference type="Pfam" id="PF08281"/>
    </source>
</evidence>
<gene>
    <name evidence="8" type="ORF">SAMN05216577_105131</name>
</gene>
<evidence type="ECO:0000256" key="2">
    <source>
        <dbReference type="ARBA" id="ARBA00023015"/>
    </source>
</evidence>
<dbReference type="Proteomes" id="UP000183385">
    <property type="component" value="Unassembled WGS sequence"/>
</dbReference>
<dbReference type="EMBL" id="FOLS01000005">
    <property type="protein sequence ID" value="SFC39797.1"/>
    <property type="molecule type" value="Genomic_DNA"/>
</dbReference>
<dbReference type="InterPro" id="IPR007627">
    <property type="entry name" value="RNA_pol_sigma70_r2"/>
</dbReference>
<evidence type="ECO:0000313" key="8">
    <source>
        <dbReference type="EMBL" id="SFC39797.1"/>
    </source>
</evidence>
<proteinExistence type="inferred from homology"/>
<dbReference type="InterPro" id="IPR013249">
    <property type="entry name" value="RNA_pol_sigma70_r4_t2"/>
</dbReference>
<comment type="similarity">
    <text evidence="1">Belongs to the sigma-70 factor family. ECF subfamily.</text>
</comment>
<evidence type="ECO:0000256" key="3">
    <source>
        <dbReference type="ARBA" id="ARBA00023082"/>
    </source>
</evidence>
<dbReference type="PANTHER" id="PTHR43133">
    <property type="entry name" value="RNA POLYMERASE ECF-TYPE SIGMA FACTO"/>
    <property type="match status" value="1"/>
</dbReference>
<feature type="domain" description="RNA polymerase sigma-70 region 2" evidence="6">
    <location>
        <begin position="54"/>
        <end position="118"/>
    </location>
</feature>
<dbReference type="InterPro" id="IPR014284">
    <property type="entry name" value="RNA_pol_sigma-70_dom"/>
</dbReference>
<comment type="caution">
    <text evidence="8">The sequence shown here is derived from an EMBL/GenBank/DDBJ whole genome shotgun (WGS) entry which is preliminary data.</text>
</comment>
<accession>A0AAQ1KEI3</accession>
<dbReference type="Gene3D" id="1.10.1740.10">
    <property type="match status" value="1"/>
</dbReference>
<organism evidence="8 9">
    <name type="scientific">Pseudomonas citronellolis</name>
    <dbReference type="NCBI Taxonomy" id="53408"/>
    <lineage>
        <taxon>Bacteria</taxon>
        <taxon>Pseudomonadati</taxon>
        <taxon>Pseudomonadota</taxon>
        <taxon>Gammaproteobacteria</taxon>
        <taxon>Pseudomonadales</taxon>
        <taxon>Pseudomonadaceae</taxon>
        <taxon>Pseudomonas</taxon>
    </lineage>
</organism>
<dbReference type="GO" id="GO:0003677">
    <property type="term" value="F:DNA binding"/>
    <property type="evidence" value="ECO:0007669"/>
    <property type="project" value="InterPro"/>
</dbReference>
<evidence type="ECO:0000259" key="6">
    <source>
        <dbReference type="Pfam" id="PF04542"/>
    </source>
</evidence>